<protein>
    <submittedName>
        <fullName evidence="1">Uncharacterized protein</fullName>
    </submittedName>
</protein>
<dbReference type="Proteomes" id="UP000242972">
    <property type="component" value="Unassembled WGS sequence"/>
</dbReference>
<sequence length="107" mass="12063">MLAMSHHVGIRYHPYDPPNGEDAERVLFLFQPPALHEQGALRYRPVMTCGWHWLLMVVVAFVGRDSWPESKTLPLKLFSDLNDNPFDGGTIGCRQFILARSLSVAGV</sequence>
<dbReference type="EMBL" id="PXYW01000142">
    <property type="protein sequence ID" value="PSR25891.1"/>
    <property type="molecule type" value="Genomic_DNA"/>
</dbReference>
<proteinExistence type="predicted"/>
<name>A0A2T2WUI2_9FIRM</name>
<dbReference type="AlphaFoldDB" id="A0A2T2WUI2"/>
<evidence type="ECO:0000313" key="2">
    <source>
        <dbReference type="Proteomes" id="UP000242972"/>
    </source>
</evidence>
<organism evidence="1 2">
    <name type="scientific">Sulfobacillus benefaciens</name>
    <dbReference type="NCBI Taxonomy" id="453960"/>
    <lineage>
        <taxon>Bacteria</taxon>
        <taxon>Bacillati</taxon>
        <taxon>Bacillota</taxon>
        <taxon>Clostridia</taxon>
        <taxon>Eubacteriales</taxon>
        <taxon>Clostridiales Family XVII. Incertae Sedis</taxon>
        <taxon>Sulfobacillus</taxon>
    </lineage>
</organism>
<reference evidence="1 2" key="1">
    <citation type="journal article" date="2014" name="BMC Genomics">
        <title>Comparison of environmental and isolate Sulfobacillus genomes reveals diverse carbon, sulfur, nitrogen, and hydrogen metabolisms.</title>
        <authorList>
            <person name="Justice N.B."/>
            <person name="Norman A."/>
            <person name="Brown C.T."/>
            <person name="Singh A."/>
            <person name="Thomas B.C."/>
            <person name="Banfield J.F."/>
        </authorList>
    </citation>
    <scope>NUCLEOTIDE SEQUENCE [LARGE SCALE GENOMIC DNA]</scope>
    <source>
        <strain evidence="1">AMDSBA4</strain>
    </source>
</reference>
<comment type="caution">
    <text evidence="1">The sequence shown here is derived from an EMBL/GenBank/DDBJ whole genome shotgun (WGS) entry which is preliminary data.</text>
</comment>
<gene>
    <name evidence="1" type="ORF">C7B46_20465</name>
</gene>
<accession>A0A2T2WUI2</accession>
<evidence type="ECO:0000313" key="1">
    <source>
        <dbReference type="EMBL" id="PSR25891.1"/>
    </source>
</evidence>